<dbReference type="Gene3D" id="3.40.720.10">
    <property type="entry name" value="Alkaline Phosphatase, subunit A"/>
    <property type="match status" value="1"/>
</dbReference>
<dbReference type="STRING" id="149040.A0A194XSW6"/>
<keyword evidence="5" id="KW-0732">Signal</keyword>
<dbReference type="EC" id="3.1.3.2" evidence="2"/>
<dbReference type="GeneID" id="28815319"/>
<protein>
    <recommendedName>
        <fullName evidence="2">acid phosphatase</fullName>
        <ecNumber evidence="2">3.1.3.2</ecNumber>
    </recommendedName>
</protein>
<dbReference type="FunFam" id="3.40.720.10:FF:000043">
    <property type="entry name" value="Acid phosphatase PHOa"/>
    <property type="match status" value="1"/>
</dbReference>
<evidence type="ECO:0000256" key="1">
    <source>
        <dbReference type="ARBA" id="ARBA00000032"/>
    </source>
</evidence>
<dbReference type="InterPro" id="IPR017850">
    <property type="entry name" value="Alkaline_phosphatase_core_sf"/>
</dbReference>
<dbReference type="InterPro" id="IPR007312">
    <property type="entry name" value="Phosphoesterase"/>
</dbReference>
<name>A0A194XSW6_MOLSC</name>
<gene>
    <name evidence="6" type="ORF">LY89DRAFT_178266</name>
</gene>
<evidence type="ECO:0000256" key="4">
    <source>
        <dbReference type="SAM" id="MobiDB-lite"/>
    </source>
</evidence>
<proteinExistence type="predicted"/>
<accession>A0A194XSW6</accession>
<evidence type="ECO:0000256" key="2">
    <source>
        <dbReference type="ARBA" id="ARBA00012646"/>
    </source>
</evidence>
<keyword evidence="7" id="KW-1185">Reference proteome</keyword>
<dbReference type="GO" id="GO:0009395">
    <property type="term" value="P:phospholipid catabolic process"/>
    <property type="evidence" value="ECO:0007669"/>
    <property type="project" value="TreeGrafter"/>
</dbReference>
<dbReference type="AlphaFoldDB" id="A0A194XSW6"/>
<dbReference type="PANTHER" id="PTHR31956:SF8">
    <property type="entry name" value="ACID PHOSPHATASE PHOA (AFU_ORTHOLOGUE AFUA_1G03570)"/>
    <property type="match status" value="1"/>
</dbReference>
<keyword evidence="3" id="KW-0378">Hydrolase</keyword>
<comment type="catalytic activity">
    <reaction evidence="1">
        <text>a phosphate monoester + H2O = an alcohol + phosphate</text>
        <dbReference type="Rhea" id="RHEA:15017"/>
        <dbReference type="ChEBI" id="CHEBI:15377"/>
        <dbReference type="ChEBI" id="CHEBI:30879"/>
        <dbReference type="ChEBI" id="CHEBI:43474"/>
        <dbReference type="ChEBI" id="CHEBI:67140"/>
        <dbReference type="EC" id="3.1.3.2"/>
    </reaction>
</comment>
<dbReference type="Proteomes" id="UP000070700">
    <property type="component" value="Unassembled WGS sequence"/>
</dbReference>
<dbReference type="OrthoDB" id="5135119at2759"/>
<sequence>MASKFLLAIVLGTKLALGATATYASRPPFSTIEPSASSIIAAEPSATALSPTSNVPGVAFDRIVQIWLENTDYDKASTNSDLLWLASQGIALTNYYAVTHPSEPNYIASVGGDTFGMDNDDFNQIPANISTVVDLLDTKGISWGEYQEHIPYPGFQGFNWSNQVTYANDYVRKHNPLVIYESVTSNATRLSLIKSFDSFASDLAAKTLPQWSFVTPNMTNDGHDTTIAFTSSWARGFIAPLLNNNYFMNNTLLILTFDEDETYTNHNNMFTILLGGAIPTSLHGSTDSTFYNHYSMISTVSQNWGLPSLGRWDCNANVFALVANKTGHTNTVVDTTNLYFNSSYPGPLSDAQYLPSWPVPATNAKCLTGSVLGNVATTWGKSDGSFNYTNVYPYDQMHLNDVGGSASTAVASSTMPSTTSAGSPSSTSSTPASTSSKSAAAGVERGSVVVAFAAVGFAALLVG</sequence>
<feature type="signal peptide" evidence="5">
    <location>
        <begin position="1"/>
        <end position="18"/>
    </location>
</feature>
<dbReference type="PANTHER" id="PTHR31956">
    <property type="entry name" value="NON-SPECIFIC PHOSPHOLIPASE C4-RELATED"/>
    <property type="match status" value="1"/>
</dbReference>
<dbReference type="GO" id="GO:0003993">
    <property type="term" value="F:acid phosphatase activity"/>
    <property type="evidence" value="ECO:0007669"/>
    <property type="project" value="UniProtKB-EC"/>
</dbReference>
<dbReference type="RefSeq" id="XP_018077643.1">
    <property type="nucleotide sequence ID" value="XM_018205593.1"/>
</dbReference>
<reference evidence="6 7" key="1">
    <citation type="submission" date="2015-10" db="EMBL/GenBank/DDBJ databases">
        <title>Full genome of DAOMC 229536 Phialocephala scopiformis, a fungal endophyte of spruce producing the potent anti-insectan compound rugulosin.</title>
        <authorList>
            <consortium name="DOE Joint Genome Institute"/>
            <person name="Walker A.K."/>
            <person name="Frasz S.L."/>
            <person name="Seifert K.A."/>
            <person name="Miller J.D."/>
            <person name="Mondo S.J."/>
            <person name="Labutti K."/>
            <person name="Lipzen A."/>
            <person name="Dockter R."/>
            <person name="Kennedy M."/>
            <person name="Grigoriev I.V."/>
            <person name="Spatafora J.W."/>
        </authorList>
    </citation>
    <scope>NUCLEOTIDE SEQUENCE [LARGE SCALE GENOMIC DNA]</scope>
    <source>
        <strain evidence="6 7">CBS 120377</strain>
    </source>
</reference>
<feature type="region of interest" description="Disordered" evidence="4">
    <location>
        <begin position="408"/>
        <end position="436"/>
    </location>
</feature>
<dbReference type="Pfam" id="PF04185">
    <property type="entry name" value="Phosphoesterase"/>
    <property type="match status" value="1"/>
</dbReference>
<dbReference type="InParanoid" id="A0A194XSW6"/>
<dbReference type="EMBL" id="KQ947405">
    <property type="protein sequence ID" value="KUJ23288.1"/>
    <property type="molecule type" value="Genomic_DNA"/>
</dbReference>
<evidence type="ECO:0000313" key="7">
    <source>
        <dbReference type="Proteomes" id="UP000070700"/>
    </source>
</evidence>
<organism evidence="6 7">
    <name type="scientific">Mollisia scopiformis</name>
    <name type="common">Conifer needle endophyte fungus</name>
    <name type="synonym">Phialocephala scopiformis</name>
    <dbReference type="NCBI Taxonomy" id="149040"/>
    <lineage>
        <taxon>Eukaryota</taxon>
        <taxon>Fungi</taxon>
        <taxon>Dikarya</taxon>
        <taxon>Ascomycota</taxon>
        <taxon>Pezizomycotina</taxon>
        <taxon>Leotiomycetes</taxon>
        <taxon>Helotiales</taxon>
        <taxon>Mollisiaceae</taxon>
        <taxon>Mollisia</taxon>
    </lineage>
</organism>
<feature type="chain" id="PRO_5008268620" description="acid phosphatase" evidence="5">
    <location>
        <begin position="19"/>
        <end position="463"/>
    </location>
</feature>
<evidence type="ECO:0000313" key="6">
    <source>
        <dbReference type="EMBL" id="KUJ23288.1"/>
    </source>
</evidence>
<evidence type="ECO:0000256" key="5">
    <source>
        <dbReference type="SAM" id="SignalP"/>
    </source>
</evidence>
<dbReference type="KEGG" id="psco:LY89DRAFT_178266"/>
<evidence type="ECO:0000256" key="3">
    <source>
        <dbReference type="ARBA" id="ARBA00022801"/>
    </source>
</evidence>